<evidence type="ECO:0000256" key="4">
    <source>
        <dbReference type="ARBA" id="ARBA00022722"/>
    </source>
</evidence>
<dbReference type="SUPFAM" id="SSF57756">
    <property type="entry name" value="Retrovirus zinc finger-like domains"/>
    <property type="match status" value="1"/>
</dbReference>
<evidence type="ECO:0000256" key="5">
    <source>
        <dbReference type="ARBA" id="ARBA00022759"/>
    </source>
</evidence>
<evidence type="ECO:0000259" key="11">
    <source>
        <dbReference type="PROSITE" id="PS50175"/>
    </source>
</evidence>
<dbReference type="InterPro" id="IPR001878">
    <property type="entry name" value="Znf_CCHC"/>
</dbReference>
<dbReference type="GO" id="GO:0015074">
    <property type="term" value="P:DNA integration"/>
    <property type="evidence" value="ECO:0007669"/>
    <property type="project" value="InterPro"/>
</dbReference>
<dbReference type="Gene3D" id="2.40.70.10">
    <property type="entry name" value="Acid Proteases"/>
    <property type="match status" value="1"/>
</dbReference>
<evidence type="ECO:0000256" key="9">
    <source>
        <dbReference type="SAM" id="MobiDB-lite"/>
    </source>
</evidence>
<dbReference type="InterPro" id="IPR001969">
    <property type="entry name" value="Aspartic_peptidase_AS"/>
</dbReference>
<dbReference type="GO" id="GO:0006508">
    <property type="term" value="P:proteolysis"/>
    <property type="evidence" value="ECO:0007669"/>
    <property type="project" value="InterPro"/>
</dbReference>
<dbReference type="GO" id="GO:0004519">
    <property type="term" value="F:endonuclease activity"/>
    <property type="evidence" value="ECO:0007669"/>
    <property type="project" value="UniProtKB-KW"/>
</dbReference>
<dbReference type="GO" id="GO:0005737">
    <property type="term" value="C:cytoplasm"/>
    <property type="evidence" value="ECO:0007669"/>
    <property type="project" value="UniProtKB-ARBA"/>
</dbReference>
<dbReference type="FunFam" id="3.30.70.270:FF:000020">
    <property type="entry name" value="Transposon Tf2-6 polyprotein-like Protein"/>
    <property type="match status" value="1"/>
</dbReference>
<dbReference type="Pfam" id="PF00098">
    <property type="entry name" value="zf-CCHC"/>
    <property type="match status" value="1"/>
</dbReference>
<dbReference type="Gene3D" id="3.30.70.270">
    <property type="match status" value="2"/>
</dbReference>
<dbReference type="CDD" id="cd09274">
    <property type="entry name" value="RNase_HI_RT_Ty3"/>
    <property type="match status" value="1"/>
</dbReference>
<keyword evidence="8" id="KW-0862">Zinc</keyword>
<evidence type="ECO:0000256" key="8">
    <source>
        <dbReference type="PROSITE-ProRule" id="PRU00047"/>
    </source>
</evidence>
<dbReference type="PROSITE" id="PS00141">
    <property type="entry name" value="ASP_PROTEASE"/>
    <property type="match status" value="1"/>
</dbReference>
<evidence type="ECO:0000259" key="10">
    <source>
        <dbReference type="PROSITE" id="PS50158"/>
    </source>
</evidence>
<dbReference type="InterPro" id="IPR000477">
    <property type="entry name" value="RT_dom"/>
</dbReference>
<dbReference type="SMART" id="SM00343">
    <property type="entry name" value="ZnF_C2HC"/>
    <property type="match status" value="1"/>
</dbReference>
<dbReference type="Pfam" id="PF17921">
    <property type="entry name" value="Integrase_H2C2"/>
    <property type="match status" value="1"/>
</dbReference>
<dbReference type="GO" id="GO:0019899">
    <property type="term" value="F:enzyme binding"/>
    <property type="evidence" value="ECO:0007669"/>
    <property type="project" value="UniProtKB-ARBA"/>
</dbReference>
<keyword evidence="5" id="KW-0255">Endonuclease</keyword>
<dbReference type="Proteomes" id="UP000025227">
    <property type="component" value="Unplaced"/>
</dbReference>
<keyword evidence="7" id="KW-0695">RNA-directed DNA polymerase</keyword>
<evidence type="ECO:0000259" key="12">
    <source>
        <dbReference type="PROSITE" id="PS50994"/>
    </source>
</evidence>
<evidence type="ECO:0000313" key="14">
    <source>
        <dbReference type="WBParaSite" id="HCON_00185680-00001"/>
    </source>
</evidence>
<feature type="compositionally biased region" description="Basic and acidic residues" evidence="9">
    <location>
        <begin position="1341"/>
        <end position="1351"/>
    </location>
</feature>
<dbReference type="InterPro" id="IPR001995">
    <property type="entry name" value="Peptidase_A2_cat"/>
</dbReference>
<dbReference type="CDD" id="cd00303">
    <property type="entry name" value="retropepsin_like"/>
    <property type="match status" value="1"/>
</dbReference>
<dbReference type="GO" id="GO:0003964">
    <property type="term" value="F:RNA-directed DNA polymerase activity"/>
    <property type="evidence" value="ECO:0007669"/>
    <property type="project" value="UniProtKB-KW"/>
</dbReference>
<dbReference type="GO" id="GO:0042575">
    <property type="term" value="C:DNA polymerase complex"/>
    <property type="evidence" value="ECO:0007669"/>
    <property type="project" value="UniProtKB-ARBA"/>
</dbReference>
<reference evidence="14" key="1">
    <citation type="submission" date="2020-12" db="UniProtKB">
        <authorList>
            <consortium name="WormBaseParasite"/>
        </authorList>
    </citation>
    <scope>IDENTIFICATION</scope>
    <source>
        <strain evidence="14">MHco3</strain>
    </source>
</reference>
<dbReference type="InterPro" id="IPR021109">
    <property type="entry name" value="Peptidase_aspartic_dom_sf"/>
</dbReference>
<feature type="compositionally biased region" description="Polar residues" evidence="9">
    <location>
        <begin position="359"/>
        <end position="378"/>
    </location>
</feature>
<dbReference type="Pfam" id="PF00665">
    <property type="entry name" value="rve"/>
    <property type="match status" value="1"/>
</dbReference>
<feature type="domain" description="Peptidase A2" evidence="11">
    <location>
        <begin position="1105"/>
        <end position="1144"/>
    </location>
</feature>
<dbReference type="InterPro" id="IPR043128">
    <property type="entry name" value="Rev_trsase/Diguanyl_cyclase"/>
</dbReference>
<dbReference type="FunFam" id="1.10.340.70:FF:000001">
    <property type="entry name" value="Retrovirus-related Pol polyprotein from transposon gypsy-like Protein"/>
    <property type="match status" value="1"/>
</dbReference>
<dbReference type="CDD" id="cd01647">
    <property type="entry name" value="RT_LTR"/>
    <property type="match status" value="1"/>
</dbReference>
<dbReference type="Pfam" id="PF00078">
    <property type="entry name" value="RVT_1"/>
    <property type="match status" value="1"/>
</dbReference>
<evidence type="ECO:0000256" key="3">
    <source>
        <dbReference type="ARBA" id="ARBA00022695"/>
    </source>
</evidence>
<feature type="compositionally biased region" description="Low complexity" evidence="9">
    <location>
        <begin position="1313"/>
        <end position="1330"/>
    </location>
</feature>
<feature type="domain" description="CCHC-type" evidence="10">
    <location>
        <begin position="347"/>
        <end position="362"/>
    </location>
</feature>
<dbReference type="GO" id="GO:0003676">
    <property type="term" value="F:nucleic acid binding"/>
    <property type="evidence" value="ECO:0007669"/>
    <property type="project" value="InterPro"/>
</dbReference>
<dbReference type="SUPFAM" id="SSF56672">
    <property type="entry name" value="DNA/RNA polymerases"/>
    <property type="match status" value="1"/>
</dbReference>
<feature type="domain" description="Integrase catalytic" evidence="12">
    <location>
        <begin position="2007"/>
        <end position="2172"/>
    </location>
</feature>
<dbReference type="Gene3D" id="4.10.60.10">
    <property type="entry name" value="Zinc finger, CCHC-type"/>
    <property type="match status" value="1"/>
</dbReference>
<keyword evidence="6" id="KW-0378">Hydrolase</keyword>
<dbReference type="InterPro" id="IPR036875">
    <property type="entry name" value="Znf_CCHC_sf"/>
</dbReference>
<dbReference type="Gene3D" id="3.30.420.10">
    <property type="entry name" value="Ribonuclease H-like superfamily/Ribonuclease H"/>
    <property type="match status" value="1"/>
</dbReference>
<dbReference type="PROSITE" id="PS50175">
    <property type="entry name" value="ASP_PROT_RETROV"/>
    <property type="match status" value="1"/>
</dbReference>
<dbReference type="Pfam" id="PF17917">
    <property type="entry name" value="RT_RNaseH"/>
    <property type="match status" value="1"/>
</dbReference>
<dbReference type="Gene3D" id="1.10.340.70">
    <property type="match status" value="1"/>
</dbReference>
<proteinExistence type="predicted"/>
<dbReference type="GO" id="GO:0004190">
    <property type="term" value="F:aspartic-type endopeptidase activity"/>
    <property type="evidence" value="ECO:0007669"/>
    <property type="project" value="InterPro"/>
</dbReference>
<dbReference type="SUPFAM" id="SSF53098">
    <property type="entry name" value="Ribonuclease H-like"/>
    <property type="match status" value="1"/>
</dbReference>
<feature type="compositionally biased region" description="Polar residues" evidence="9">
    <location>
        <begin position="318"/>
        <end position="333"/>
    </location>
</feature>
<dbReference type="GO" id="GO:0008270">
    <property type="term" value="F:zinc ion binding"/>
    <property type="evidence" value="ECO:0007669"/>
    <property type="project" value="UniProtKB-KW"/>
</dbReference>
<dbReference type="Gene3D" id="3.10.10.10">
    <property type="entry name" value="HIV Type 1 Reverse Transcriptase, subunit A, domain 1"/>
    <property type="match status" value="1"/>
</dbReference>
<dbReference type="InterPro" id="IPR036397">
    <property type="entry name" value="RNaseH_sf"/>
</dbReference>
<feature type="region of interest" description="Disordered" evidence="9">
    <location>
        <begin position="1313"/>
        <end position="1351"/>
    </location>
</feature>
<dbReference type="FunFam" id="3.30.420.10:FF:000032">
    <property type="entry name" value="Retrovirus-related Pol polyprotein from transposon 297-like Protein"/>
    <property type="match status" value="1"/>
</dbReference>
<accession>A0A7I4Z7C9</accession>
<feature type="region of interest" description="Disordered" evidence="9">
    <location>
        <begin position="2339"/>
        <end position="2364"/>
    </location>
</feature>
<dbReference type="OrthoDB" id="5827200at2759"/>
<dbReference type="InterPro" id="IPR041588">
    <property type="entry name" value="Integrase_H2C2"/>
</dbReference>
<dbReference type="PROSITE" id="PS50158">
    <property type="entry name" value="ZF_CCHC"/>
    <property type="match status" value="1"/>
</dbReference>
<dbReference type="PANTHER" id="PTHR37984:SF5">
    <property type="entry name" value="PROTEIN NYNRIN-LIKE"/>
    <property type="match status" value="1"/>
</dbReference>
<dbReference type="InterPro" id="IPR012337">
    <property type="entry name" value="RNaseH-like_sf"/>
</dbReference>
<evidence type="ECO:0000313" key="13">
    <source>
        <dbReference type="Proteomes" id="UP000025227"/>
    </source>
</evidence>
<dbReference type="WBParaSite" id="HCON_00185680-00001">
    <property type="protein sequence ID" value="HCON_00185680-00001"/>
    <property type="gene ID" value="HCON_00185680"/>
</dbReference>
<dbReference type="SUPFAM" id="SSF50630">
    <property type="entry name" value="Acid proteases"/>
    <property type="match status" value="1"/>
</dbReference>
<keyword evidence="13" id="KW-1185">Reference proteome</keyword>
<dbReference type="InterPro" id="IPR001584">
    <property type="entry name" value="Integrase_cat-core"/>
</dbReference>
<evidence type="ECO:0000256" key="2">
    <source>
        <dbReference type="ARBA" id="ARBA00022679"/>
    </source>
</evidence>
<name>A0A7I4Z7C9_HAECO</name>
<keyword evidence="2" id="KW-0808">Transferase</keyword>
<keyword evidence="3" id="KW-0548">Nucleotidyltransferase</keyword>
<dbReference type="InterPro" id="IPR050951">
    <property type="entry name" value="Retrovirus_Pol_polyprotein"/>
</dbReference>
<feature type="region of interest" description="Disordered" evidence="9">
    <location>
        <begin position="302"/>
        <end position="404"/>
    </location>
</feature>
<protein>
    <recommendedName>
        <fullName evidence="1">RNA-directed DNA polymerase</fullName>
        <ecNumber evidence="1">2.7.7.49</ecNumber>
    </recommendedName>
</protein>
<dbReference type="InterPro" id="IPR043502">
    <property type="entry name" value="DNA/RNA_pol_sf"/>
</dbReference>
<feature type="compositionally biased region" description="Polar residues" evidence="9">
    <location>
        <begin position="2339"/>
        <end position="2351"/>
    </location>
</feature>
<keyword evidence="8" id="KW-0479">Metal-binding</keyword>
<dbReference type="PROSITE" id="PS50994">
    <property type="entry name" value="INTEGRASE"/>
    <property type="match status" value="1"/>
</dbReference>
<evidence type="ECO:0000256" key="7">
    <source>
        <dbReference type="ARBA" id="ARBA00022918"/>
    </source>
</evidence>
<evidence type="ECO:0000256" key="1">
    <source>
        <dbReference type="ARBA" id="ARBA00012493"/>
    </source>
</evidence>
<dbReference type="PANTHER" id="PTHR37984">
    <property type="entry name" value="PROTEIN CBG26694"/>
    <property type="match status" value="1"/>
</dbReference>
<keyword evidence="8" id="KW-0863">Zinc-finger</keyword>
<dbReference type="EC" id="2.7.7.49" evidence="1"/>
<sequence length="2364" mass="263580">MGPPPTRARASSIDSRADALTPSSGSDAPPSRSLADALSYLDDRASVRGRDVKVLRDATVVAISEAKEEAKADTTRLTHSINENNITLLRDLNQSFATVGQRIDNLPMVATVGPDGPLPRIVPFTGSGEDPMQFSLWLRRLEDVMRMRSTTWTTQQKAYFLTGYLDGVAREKLEELTDEERDDYGVVVEHLKKTFEGPQHRYMARQALASCQQQIAESASTFANRLLLLVRAATAGQDPASQKDRVLEEFVSRLRPDLRYYVKLDNPSTFEQAVARAQMVEQLLREATADRLMRPSLGPQTVEVKATAFPGRKFGGTQRKQPSHQGSTRPFQQTRRDPIRSRSPVTCFNCGGVGHLSRQCPSPRNSQRNTGKSATRSSPRGRDFSRSSHNYVSPSRYDRDRELSQAREQINALSISLQENKSALEKSDARVTALVRRNEELARSTYGHVPSSSFSLPMPQVNLLLPLSILLCASFSEALTTPAWLCPHSPTDALARIPTHYNCSQVIPPSDGPPRPFSLHIYRPNTQRYDTLAFLCKIVIQSVSYSVNFFGARYENHSETHALVTLEACKLMVQHHRCEFGDMKQSGDFWSSSNTITIDWPSAPFGCCKEHTISVSNCVLVQTVIHMRHGAPSPDSPVGNLDKCSYETGNCILRDGSIPLWTPNKLESCRFTPVMRMKGRQLGEIWISDSKEFALSWRDSSEQLQDCGVSLIVTDQGYAIAPITRTARFVPLAAVGLVTSNQLSAQLLAVEGTVTSAVSSLFHHALSSLCDRTNLLAFALHTSLAANPTLTLRKLLGRSDIAASSLSDDLVQVHRCMAIPPRDFELIPFNGTCFTKPLVRINPPSGSAVISFVDPTTMVISQQASATECSAVGHFYFAHESTYLKFDPLTGETHALPRGSIRDVGIPSSINASALALPLTIFHNLILTNLSELVQDNQWQEMWSVVSSDHFAQVRVASDHVLPSKSSSQAWPSFSLWAAIFGSWSIFEVWVALCCAITTIQVAKGILILYFTLYYPGLLLRFQAQPAAPRQRTTSNPTRSSLPAFTDVSEEPFSPGALELARVQIDASSSWPPRAVMAPINVFYLTDPARFFVAQIPIRVNNIRVLALVDTGASITITSVDTAPLFGAFNLTKSDVTSAVGMAGVPVQLLGCAPLLFEIGSLSFRHPVFFTKSACIPDVADAYNIILGNDLLCRLPPWSIDYGNRTLRFADQHVKILFSTPSEAPPSSDQPVPVRVAETTVLPPSAESFVPCQVDGTGLEPLMLVSQSEKLSEKSLMVTPAVVNVGKPLLLVANPTPQPVTLYKGQHISSAVPLQSSGSSQSISSSPDSPLFVGNVSPRVDGPESKKRSGDCEIDLSQAEVSDDERRELAQLFYEFRDRISTDSYDLGSYEASEIVIKTTTQTPPINFRPPRIPVKFQKELDDHINKLLRAGRIVESDTPWVHNTVLVKKRDGSLRVCLDFRPLNSVTIPDHYPLPRIEDILAKIAGHKFYTTLDLASGYMQLLLSPDSQEKCGWATHRGIYQFVYLPFGLKNAGAYFSRAMSRILAGLEANCLAYLDDIVVFDRDFPSHLQSLRKVFYRFRLYNIKVSGKKLTEIARSRINFLGHEISGSSYTPAERNVRAIREFPSPSSTKAVKGFVGMANFFRKFIPNFASVASPLYALLKDKAKFIWGPEQEGAFQQLKSLLTSKPCLAFPQDKEFFMHTDGSQIAVGAALFQHSSDADHQLVAVGYFSKALSESQQKWSPTHIELFTIISALRFFRTTIYGNHTTIFSDHRPLTFLLKHNKTHDNLTRWVVELQGYDISIEYLKGSSNVVADALSRAVAPTVRFQDDTPEADDIVEFPVSINAIRASAYSIRPVVRCLGPLQAIKPYNVLQEQKADLLCSAIMSFIESQRFPPNLSEEQRATWLAIAEKCVIRKNGCLYYNDHQTDTTPFRFERLVVPNKLKEPIFLAFHSSPSSGGHFNWRKTLAKIARKYFWPHMAEDIFALVRSCDACQRKRPNPVNQELLIPVTSGAIFDKVYVDLTGPLHPSEAGNKYILAMIDHFSKYVIATPLPDCTAITVARAIVSECILKFGVMTQLISDNASYFKGEIMNEIGRFLRIHRYFCTPYHHEGNGACERVFATFHPMLRTYIHENQLDWDEYVNACAFMYNTSVHSSINNTPFFMMFGRDPVFNIDLLIKQNLEHHFSFSDDSRLYLQNLVASLHSAWRSAAHFNDRQRERFKRQHDHSHLAPLDIKEGDRVYLRDFAPKVGLSQKLCYPWLGQFRVIKVDPPHLTILSISAPQSPPKKVHMNQVKRCHLLSGPVFTSPWVPEVEQLALEAAGASNEPIVGYDHTISESTETPTDQPTHSYNTRYRSRRTSI</sequence>
<organism evidence="13 14">
    <name type="scientific">Haemonchus contortus</name>
    <name type="common">Barber pole worm</name>
    <dbReference type="NCBI Taxonomy" id="6289"/>
    <lineage>
        <taxon>Eukaryota</taxon>
        <taxon>Metazoa</taxon>
        <taxon>Ecdysozoa</taxon>
        <taxon>Nematoda</taxon>
        <taxon>Chromadorea</taxon>
        <taxon>Rhabditida</taxon>
        <taxon>Rhabditina</taxon>
        <taxon>Rhabditomorpha</taxon>
        <taxon>Strongyloidea</taxon>
        <taxon>Trichostrongylidae</taxon>
        <taxon>Haemonchus</taxon>
    </lineage>
</organism>
<dbReference type="InterPro" id="IPR041373">
    <property type="entry name" value="RT_RNaseH"/>
</dbReference>
<evidence type="ECO:0000256" key="6">
    <source>
        <dbReference type="ARBA" id="ARBA00022801"/>
    </source>
</evidence>
<keyword evidence="4" id="KW-0540">Nuclease</keyword>
<dbReference type="OMA" id="LMANFEY"/>
<feature type="region of interest" description="Disordered" evidence="9">
    <location>
        <begin position="1"/>
        <end position="33"/>
    </location>
</feature>